<keyword evidence="3" id="KW-1185">Reference proteome</keyword>
<dbReference type="InterPro" id="IPR011989">
    <property type="entry name" value="ARM-like"/>
</dbReference>
<dbReference type="EMBL" id="JAJOMB010000006">
    <property type="protein sequence ID" value="MCD5312049.1"/>
    <property type="molecule type" value="Genomic_DNA"/>
</dbReference>
<reference evidence="2" key="1">
    <citation type="submission" date="2021-11" db="EMBL/GenBank/DDBJ databases">
        <title>Streptomyces corallinus and Kineosporia corallina sp. nov., two new coral-derived marine actinobacteria.</title>
        <authorList>
            <person name="Buangrab K."/>
            <person name="Sutthacheep M."/>
            <person name="Yeemin T."/>
            <person name="Harunari E."/>
            <person name="Igarashi Y."/>
            <person name="Sripreechasak P."/>
            <person name="Kanchanasin P."/>
            <person name="Tanasupawat S."/>
            <person name="Phongsopitanun W."/>
        </authorList>
    </citation>
    <scope>NUCLEOTIDE SEQUENCE</scope>
    <source>
        <strain evidence="2">JCM 31032</strain>
    </source>
</reference>
<evidence type="ECO:0008006" key="4">
    <source>
        <dbReference type="Google" id="ProtNLM"/>
    </source>
</evidence>
<dbReference type="AlphaFoldDB" id="A0A9X1NE05"/>
<accession>A0A9X1NE05</accession>
<evidence type="ECO:0000256" key="1">
    <source>
        <dbReference type="SAM" id="MobiDB-lite"/>
    </source>
</evidence>
<dbReference type="Proteomes" id="UP001138997">
    <property type="component" value="Unassembled WGS sequence"/>
</dbReference>
<sequence length="723" mass="80409">MADNDSEKPAQPQPAPAKEPEAQAPAAAEKPKPAEKNSFDKAFSEDSTHSPGQKTDNEHQRQEAGRAWHRYVGNDYVGRDKNVTVITGRHDTRIRLYELSDDEREVSVLAFVGSPGATRLSQAVQEFPITVVTGPLGSGRTAAAVHALNRSEPEQIHKLDPATRLGDLSVGDLPETCAALILSEEPGESPAAPMRAFDLDALAVQLRDRKIRLVITVSNLSRLPQSGPLVGHVDFGPGPQRMEVLTAVLKHRLGAVGRDRLPGLLAHPDLAGIVADHLGPQTRLATASEIADQLARCSPEAPSLRALLEPSLKGRGESDVADWFAELPDLRTRCLAIALAVLQGQPHEVIADAATRLLGELDPFRSDRDRRERPADPFGTSRRREMQQLGAVIEPALFWTRYGKVDIEVIRYAQADFGPRLFLHVWTEYRESRIALVHWLDHLGARAAAGIRSRAATAVGALTVQAFDHMYGLLLLNWAKSQHERLRDAAATALTFAARDAQMRPALRLMTEEWERADDPNLRCTAARIYALGAVRDEAPALIERDELLPAALLRLARDESYAVRREVADGLATLVVHDPQLYFGEVVNQMYQWANLRKDDMAWTGRFFFLLIAWDLVSDGDGRWPTLLQLTIADSTRRHQIVWLWWHTLNSDLSTRARSVLTYWARLCDADPQARREMQRMLQQVAFDPRTRQILRATARSWNGTDGTAPHLGAWVEKEIAA</sequence>
<dbReference type="SUPFAM" id="SSF48371">
    <property type="entry name" value="ARM repeat"/>
    <property type="match status" value="1"/>
</dbReference>
<feature type="region of interest" description="Disordered" evidence="1">
    <location>
        <begin position="1"/>
        <end position="64"/>
    </location>
</feature>
<dbReference type="Gene3D" id="1.25.10.10">
    <property type="entry name" value="Leucine-rich Repeat Variant"/>
    <property type="match status" value="1"/>
</dbReference>
<comment type="caution">
    <text evidence="2">The sequence shown here is derived from an EMBL/GenBank/DDBJ whole genome shotgun (WGS) entry which is preliminary data.</text>
</comment>
<evidence type="ECO:0000313" key="2">
    <source>
        <dbReference type="EMBL" id="MCD5312049.1"/>
    </source>
</evidence>
<evidence type="ECO:0000313" key="3">
    <source>
        <dbReference type="Proteomes" id="UP001138997"/>
    </source>
</evidence>
<dbReference type="InterPro" id="IPR016024">
    <property type="entry name" value="ARM-type_fold"/>
</dbReference>
<feature type="compositionally biased region" description="Basic and acidic residues" evidence="1">
    <location>
        <begin position="29"/>
        <end position="48"/>
    </location>
</feature>
<protein>
    <recommendedName>
        <fullName evidence="4">HEAT repeat domain-containing protein</fullName>
    </recommendedName>
</protein>
<gene>
    <name evidence="2" type="ORF">LR394_14145</name>
</gene>
<dbReference type="RefSeq" id="WP_231441872.1">
    <property type="nucleotide sequence ID" value="NZ_JAJOMB010000006.1"/>
</dbReference>
<feature type="compositionally biased region" description="Basic and acidic residues" evidence="1">
    <location>
        <begin position="55"/>
        <end position="64"/>
    </location>
</feature>
<name>A0A9X1NE05_9ACTN</name>
<organism evidence="2 3">
    <name type="scientific">Kineosporia babensis</name>
    <dbReference type="NCBI Taxonomy" id="499548"/>
    <lineage>
        <taxon>Bacteria</taxon>
        <taxon>Bacillati</taxon>
        <taxon>Actinomycetota</taxon>
        <taxon>Actinomycetes</taxon>
        <taxon>Kineosporiales</taxon>
        <taxon>Kineosporiaceae</taxon>
        <taxon>Kineosporia</taxon>
    </lineage>
</organism>
<proteinExistence type="predicted"/>